<proteinExistence type="predicted"/>
<evidence type="ECO:0000256" key="1">
    <source>
        <dbReference type="ARBA" id="ARBA00004173"/>
    </source>
</evidence>
<comment type="caution">
    <text evidence="4">The sequence shown here is derived from an EMBL/GenBank/DDBJ whole genome shotgun (WGS) entry which is preliminary data.</text>
</comment>
<gene>
    <name evidence="4" type="ORF">PXEA_LOCUS1692</name>
</gene>
<keyword evidence="5" id="KW-1185">Reference proteome</keyword>
<protein>
    <submittedName>
        <fullName evidence="4">Uncharacterized protein</fullName>
    </submittedName>
</protein>
<dbReference type="SUPFAM" id="SSF47694">
    <property type="entry name" value="Cytochrome c oxidase subunit h"/>
    <property type="match status" value="1"/>
</dbReference>
<dbReference type="InterPro" id="IPR036549">
    <property type="entry name" value="CX6/COA6-like_sf"/>
</dbReference>
<reference evidence="4" key="1">
    <citation type="submission" date="2018-11" db="EMBL/GenBank/DDBJ databases">
        <authorList>
            <consortium name="Pathogen Informatics"/>
        </authorList>
    </citation>
    <scope>NUCLEOTIDE SEQUENCE</scope>
</reference>
<dbReference type="Gene3D" id="1.10.10.140">
    <property type="entry name" value="Cytochrome c oxidase, subunit VIb"/>
    <property type="match status" value="1"/>
</dbReference>
<dbReference type="Proteomes" id="UP000784294">
    <property type="component" value="Unassembled WGS sequence"/>
</dbReference>
<evidence type="ECO:0000256" key="3">
    <source>
        <dbReference type="ARBA" id="ARBA00023157"/>
    </source>
</evidence>
<dbReference type="OrthoDB" id="16284at2759"/>
<keyword evidence="3" id="KW-1015">Disulfide bond</keyword>
<evidence type="ECO:0000256" key="2">
    <source>
        <dbReference type="ARBA" id="ARBA00023128"/>
    </source>
</evidence>
<evidence type="ECO:0000313" key="5">
    <source>
        <dbReference type="Proteomes" id="UP000784294"/>
    </source>
</evidence>
<accession>A0A3S5BLN5</accession>
<organism evidence="4 5">
    <name type="scientific">Protopolystoma xenopodis</name>
    <dbReference type="NCBI Taxonomy" id="117903"/>
    <lineage>
        <taxon>Eukaryota</taxon>
        <taxon>Metazoa</taxon>
        <taxon>Spiralia</taxon>
        <taxon>Lophotrochozoa</taxon>
        <taxon>Platyhelminthes</taxon>
        <taxon>Monogenea</taxon>
        <taxon>Polyopisthocotylea</taxon>
        <taxon>Polystomatidea</taxon>
        <taxon>Polystomatidae</taxon>
        <taxon>Protopolystoma</taxon>
    </lineage>
</organism>
<evidence type="ECO:0000313" key="4">
    <source>
        <dbReference type="EMBL" id="VEL08252.1"/>
    </source>
</evidence>
<name>A0A3S5BLN5_9PLAT</name>
<dbReference type="InterPro" id="IPR048280">
    <property type="entry name" value="COX6B-like"/>
</dbReference>
<dbReference type="GO" id="GO:0005739">
    <property type="term" value="C:mitochondrion"/>
    <property type="evidence" value="ECO:0007669"/>
    <property type="project" value="UniProtKB-SubCell"/>
</dbReference>
<keyword evidence="2" id="KW-0496">Mitochondrion</keyword>
<dbReference type="AlphaFoldDB" id="A0A3S5BLN5"/>
<sequence>MSLSPGEAALPLRKMRQACWSAKDAYTECVDSLRKAKGDEFEKIPTSEIELKHCFLERRAFLAACPQQWVNLLT</sequence>
<comment type="subcellular location">
    <subcellularLocation>
        <location evidence="1">Mitochondrion</location>
    </subcellularLocation>
</comment>
<dbReference type="EMBL" id="CAAALY010003513">
    <property type="protein sequence ID" value="VEL08252.1"/>
    <property type="molecule type" value="Genomic_DNA"/>
</dbReference>
<dbReference type="Pfam" id="PF02297">
    <property type="entry name" value="COX6B"/>
    <property type="match status" value="1"/>
</dbReference>